<dbReference type="EMBL" id="JBGUAW010000013">
    <property type="protein sequence ID" value="MFA9462396.1"/>
    <property type="molecule type" value="Genomic_DNA"/>
</dbReference>
<organism evidence="2 3">
    <name type="scientific">Thiohalorhabdus methylotrophus</name>
    <dbReference type="NCBI Taxonomy" id="3242694"/>
    <lineage>
        <taxon>Bacteria</taxon>
        <taxon>Pseudomonadati</taxon>
        <taxon>Pseudomonadota</taxon>
        <taxon>Gammaproteobacteria</taxon>
        <taxon>Thiohalorhabdales</taxon>
        <taxon>Thiohalorhabdaceae</taxon>
        <taxon>Thiohalorhabdus</taxon>
    </lineage>
</organism>
<evidence type="ECO:0000259" key="1">
    <source>
        <dbReference type="Pfam" id="PF09722"/>
    </source>
</evidence>
<protein>
    <submittedName>
        <fullName evidence="2">Antitoxin Xre/MbcA/ParS toxin-binding domain-containing protein</fullName>
    </submittedName>
</protein>
<evidence type="ECO:0000313" key="2">
    <source>
        <dbReference type="EMBL" id="MFA9462396.1"/>
    </source>
</evidence>
<sequence>MELAEGVLKLACQAQYGWLPAIPRERPWGPALLALAAGGVDGQAPVLPGEDRVLLEQWGFLQWEAAAWDPDPRAVPDNLDTLVADHSRIFRHLMNLSHRLEGVVKAGEATEMDIEERAAEVFGSGEAARTWLHSPAWGLGGRVPEDYMNEFGEAGAREVTDLLGRIEAGVTS</sequence>
<dbReference type="Pfam" id="PF09722">
    <property type="entry name" value="Xre_MbcA_ParS_C"/>
    <property type="match status" value="1"/>
</dbReference>
<reference evidence="2 3" key="1">
    <citation type="submission" date="2024-08" db="EMBL/GenBank/DDBJ databases">
        <title>Whole-genome sequencing of halo(alkali)philic microorganisms from hypersaline lakes.</title>
        <authorList>
            <person name="Sorokin D.Y."/>
            <person name="Merkel A.Y."/>
            <person name="Messina E."/>
            <person name="Yakimov M."/>
        </authorList>
    </citation>
    <scope>NUCLEOTIDE SEQUENCE [LARGE SCALE GENOMIC DNA]</scope>
    <source>
        <strain evidence="2 3">Cl-TMA</strain>
    </source>
</reference>
<proteinExistence type="predicted"/>
<dbReference type="RefSeq" id="WP_373657184.1">
    <property type="nucleotide sequence ID" value="NZ_JBGUAW010000013.1"/>
</dbReference>
<gene>
    <name evidence="2" type="ORF">ACERLL_16410</name>
</gene>
<keyword evidence="3" id="KW-1185">Reference proteome</keyword>
<comment type="caution">
    <text evidence="2">The sequence shown here is derived from an EMBL/GenBank/DDBJ whole genome shotgun (WGS) entry which is preliminary data.</text>
</comment>
<accession>A0ABV4U1V5</accession>
<evidence type="ECO:0000313" key="3">
    <source>
        <dbReference type="Proteomes" id="UP001575181"/>
    </source>
</evidence>
<dbReference type="InterPro" id="IPR024467">
    <property type="entry name" value="Xre/MbcA/ParS-like_toxin-bd"/>
</dbReference>
<dbReference type="Proteomes" id="UP001575181">
    <property type="component" value="Unassembled WGS sequence"/>
</dbReference>
<feature type="domain" description="Antitoxin Xre/MbcA/ParS-like toxin-binding" evidence="1">
    <location>
        <begin position="118"/>
        <end position="169"/>
    </location>
</feature>
<name>A0ABV4U1V5_9GAMM</name>